<evidence type="ECO:0000256" key="5">
    <source>
        <dbReference type="ARBA" id="ARBA00023163"/>
    </source>
</evidence>
<feature type="domain" description="SURP motif" evidence="8">
    <location>
        <begin position="216"/>
        <end position="258"/>
    </location>
</feature>
<dbReference type="SMART" id="SM00648">
    <property type="entry name" value="SWAP"/>
    <property type="match status" value="2"/>
</dbReference>
<dbReference type="SUPFAM" id="SSF109905">
    <property type="entry name" value="Surp module (SWAP domain)"/>
    <property type="match status" value="2"/>
</dbReference>
<feature type="compositionally biased region" description="Basic and acidic residues" evidence="7">
    <location>
        <begin position="964"/>
        <end position="978"/>
    </location>
</feature>
<feature type="compositionally biased region" description="Basic residues" evidence="7">
    <location>
        <begin position="979"/>
        <end position="990"/>
    </location>
</feature>
<evidence type="ECO:0000259" key="8">
    <source>
        <dbReference type="PROSITE" id="PS50128"/>
    </source>
</evidence>
<feature type="compositionally biased region" description="Polar residues" evidence="7">
    <location>
        <begin position="279"/>
        <end position="290"/>
    </location>
</feature>
<dbReference type="InterPro" id="IPR019147">
    <property type="entry name" value="SWAP_N_domain"/>
</dbReference>
<dbReference type="Pfam" id="PF01805">
    <property type="entry name" value="Surp"/>
    <property type="match status" value="2"/>
</dbReference>
<feature type="compositionally biased region" description="Basic and acidic residues" evidence="7">
    <location>
        <begin position="588"/>
        <end position="597"/>
    </location>
</feature>
<dbReference type="PROSITE" id="PS50128">
    <property type="entry name" value="SURP"/>
    <property type="match status" value="2"/>
</dbReference>
<feature type="compositionally biased region" description="Polar residues" evidence="7">
    <location>
        <begin position="600"/>
        <end position="613"/>
    </location>
</feature>
<organism evidence="11">
    <name type="scientific">Schistosoma curassoni</name>
    <dbReference type="NCBI Taxonomy" id="6186"/>
    <lineage>
        <taxon>Eukaryota</taxon>
        <taxon>Metazoa</taxon>
        <taxon>Spiralia</taxon>
        <taxon>Lophotrochozoa</taxon>
        <taxon>Platyhelminthes</taxon>
        <taxon>Trematoda</taxon>
        <taxon>Digenea</taxon>
        <taxon>Strigeidida</taxon>
        <taxon>Schistosomatoidea</taxon>
        <taxon>Schistosomatidae</taxon>
        <taxon>Schistosoma</taxon>
    </lineage>
</organism>
<feature type="compositionally biased region" description="Low complexity" evidence="7">
    <location>
        <begin position="721"/>
        <end position="741"/>
    </location>
</feature>
<dbReference type="InterPro" id="IPR035967">
    <property type="entry name" value="SWAP/Surp_sf"/>
</dbReference>
<feature type="region of interest" description="Disordered" evidence="7">
    <location>
        <begin position="690"/>
        <end position="774"/>
    </location>
</feature>
<name>A0A183JXN2_9TREM</name>
<feature type="compositionally biased region" description="Polar residues" evidence="7">
    <location>
        <begin position="648"/>
        <end position="658"/>
    </location>
</feature>
<feature type="region of interest" description="Disordered" evidence="7">
    <location>
        <begin position="926"/>
        <end position="990"/>
    </location>
</feature>
<evidence type="ECO:0000256" key="1">
    <source>
        <dbReference type="ARBA" id="ARBA00022664"/>
    </source>
</evidence>
<protein>
    <submittedName>
        <fullName evidence="11">SURP motif domain-containing protein</fullName>
    </submittedName>
</protein>
<keyword evidence="6" id="KW-0508">mRNA splicing</keyword>
<evidence type="ECO:0000256" key="3">
    <source>
        <dbReference type="ARBA" id="ARBA00022884"/>
    </source>
</evidence>
<feature type="domain" description="SURP motif" evidence="8">
    <location>
        <begin position="510"/>
        <end position="552"/>
    </location>
</feature>
<dbReference type="STRING" id="6186.A0A183JXN2"/>
<dbReference type="InterPro" id="IPR000061">
    <property type="entry name" value="Surp"/>
</dbReference>
<proteinExistence type="predicted"/>
<feature type="region of interest" description="Disordered" evidence="7">
    <location>
        <begin position="563"/>
        <end position="621"/>
    </location>
</feature>
<accession>A0A183JXN2</accession>
<keyword evidence="1" id="KW-0507">mRNA processing</keyword>
<reference evidence="9 10" key="2">
    <citation type="submission" date="2018-11" db="EMBL/GenBank/DDBJ databases">
        <authorList>
            <consortium name="Pathogen Informatics"/>
        </authorList>
    </citation>
    <scope>NUCLEOTIDE SEQUENCE [LARGE SCALE GENOMIC DNA]</scope>
    <source>
        <strain evidence="9">Dakar</strain>
        <strain evidence="10">Dakar, Senegal</strain>
    </source>
</reference>
<dbReference type="SMART" id="SM01141">
    <property type="entry name" value="DRY_EERY"/>
    <property type="match status" value="1"/>
</dbReference>
<evidence type="ECO:0000256" key="6">
    <source>
        <dbReference type="ARBA" id="ARBA00023187"/>
    </source>
</evidence>
<keyword evidence="5" id="KW-0804">Transcription</keyword>
<dbReference type="AlphaFoldDB" id="A0A183JXN2"/>
<keyword evidence="3" id="KW-0694">RNA-binding</keyword>
<evidence type="ECO:0000256" key="2">
    <source>
        <dbReference type="ARBA" id="ARBA00022737"/>
    </source>
</evidence>
<dbReference type="WBParaSite" id="SCUD_0000748001-mRNA-1">
    <property type="protein sequence ID" value="SCUD_0000748001-mRNA-1"/>
    <property type="gene ID" value="SCUD_0000748001"/>
</dbReference>
<dbReference type="InterPro" id="IPR040397">
    <property type="entry name" value="SWAP"/>
</dbReference>
<feature type="region of interest" description="Disordered" evidence="7">
    <location>
        <begin position="637"/>
        <end position="659"/>
    </location>
</feature>
<reference evidence="11" key="1">
    <citation type="submission" date="2016-06" db="UniProtKB">
        <authorList>
            <consortium name="WormBaseParasite"/>
        </authorList>
    </citation>
    <scope>IDENTIFICATION</scope>
</reference>
<dbReference type="Proteomes" id="UP000279833">
    <property type="component" value="Unassembled WGS sequence"/>
</dbReference>
<dbReference type="GO" id="GO:0003723">
    <property type="term" value="F:RNA binding"/>
    <property type="evidence" value="ECO:0007669"/>
    <property type="project" value="UniProtKB-KW"/>
</dbReference>
<keyword evidence="2" id="KW-0677">Repeat</keyword>
<keyword evidence="4" id="KW-0805">Transcription regulation</keyword>
<evidence type="ECO:0000313" key="9">
    <source>
        <dbReference type="EMBL" id="VDP26419.1"/>
    </source>
</evidence>
<feature type="region of interest" description="Disordered" evidence="7">
    <location>
        <begin position="272"/>
        <end position="291"/>
    </location>
</feature>
<dbReference type="EMBL" id="UZAK01032362">
    <property type="protein sequence ID" value="VDP26419.1"/>
    <property type="molecule type" value="Genomic_DNA"/>
</dbReference>
<sequence>MKDCSEEKQFVVEGTSCTLFDDREKALEVDGEKLLIPWCGDKSILIDRSGSDSLKVSVFVAINGLSIKPWFDGRGYLTDFYEEDPNCDLSPDDHLSEEEIAIEKMCDFERYLEMQVDVHELAIQDEEARKREAERSRNDYGAVSFSYDENASQPNGDESYANKGSIFFVSKQSLFSKLAEPGINEQHSEEPYNCPPELQQLLSNFQLPESDKQAHIIEKTAVFVSRQGSQMEIVLKAKQNKNPLFGFLTYDHPLNPFYKEIVRLISQGRYVPKPRQTTDKPTGTLFTSSDESNKSIHEDVYELKLPKVDISNTSYAPLISKFKKINEMAAAVAAANRVTPVSDIQSSIATPEALTETERPLYDPSEVENNSLDSLKDNNKPLDSEKTKTPSPQSEVQADVSATNESLADVPVVGKDNVISELVDPLSPEEYERIYQEYYKHYYAHYYTHYSNQWALSEYVNDESFNIVQEAAKAAAIAAAAAVNVVQQTRLKASAPVMFEPPLSDEQRGIINKMAEYVVRNGLEFEELVIRQKSKDPRFGFLKSDHPLHSYYMAKRKELDPDDSLTKAADSNFGNIPPSKSFKVSSSKKLDSNEKPETMFQDNKTKNGSLKNPQSHDSHKDKKDYFEAYNSERQTGISFRLARPIPPKSQSTQNTETSAGEIMDIIEAAALEYSESVSKSLRRTNEQLNRLLSHSKSDSQSKSRKRKTRSPKMCVIPGIPSPSSSSSSESSPPQVESPYSYTNRSSGASNSNSVCTSPSISVERNERNKQVHNIQSPVQSICNITSPYDNNLCSPVESISNSSSHLTSNWPSCALEDLLDIHEPTSLLDFSADGYQVTVPTAKEERLREERRKKAAQLVTQLKLTNSITKGSINTSTTISKSSTVNTTLTTANRYRSSPPPAPDSVPAAVAHAVVANMKRRREALEIENKARRRRHRSPPAAYAFARNRISDRSPRRSPTPRCDSYDREDPRDRDDHHSKSKKKHKKSHY</sequence>
<evidence type="ECO:0000256" key="7">
    <source>
        <dbReference type="SAM" id="MobiDB-lite"/>
    </source>
</evidence>
<gene>
    <name evidence="9" type="ORF">SCUD_LOCUS7480</name>
</gene>
<feature type="compositionally biased region" description="Polar residues" evidence="7">
    <location>
        <begin position="389"/>
        <end position="402"/>
    </location>
</feature>
<dbReference type="Pfam" id="PF09750">
    <property type="entry name" value="DRY_EERY"/>
    <property type="match status" value="2"/>
</dbReference>
<evidence type="ECO:0000256" key="4">
    <source>
        <dbReference type="ARBA" id="ARBA00023015"/>
    </source>
</evidence>
<feature type="region of interest" description="Disordered" evidence="7">
    <location>
        <begin position="349"/>
        <end position="402"/>
    </location>
</feature>
<feature type="compositionally biased region" description="Basic and acidic residues" evidence="7">
    <location>
        <begin position="374"/>
        <end position="388"/>
    </location>
</feature>
<dbReference type="PANTHER" id="PTHR13161">
    <property type="entry name" value="SPLICING FACTOR SUPPRESSOR OF WHITE APRICOT"/>
    <property type="match status" value="1"/>
</dbReference>
<keyword evidence="10" id="KW-1185">Reference proteome</keyword>
<feature type="compositionally biased region" description="Polar residues" evidence="7">
    <location>
        <begin position="742"/>
        <end position="762"/>
    </location>
</feature>
<dbReference type="GO" id="GO:0000395">
    <property type="term" value="P:mRNA 5'-splice site recognition"/>
    <property type="evidence" value="ECO:0007669"/>
    <property type="project" value="TreeGrafter"/>
</dbReference>
<evidence type="ECO:0000313" key="11">
    <source>
        <dbReference type="WBParaSite" id="SCUD_0000748001-mRNA-1"/>
    </source>
</evidence>
<dbReference type="PANTHER" id="PTHR13161:SF15">
    <property type="entry name" value="SPLICING FACTOR, SUPPRESSOR OF WHITE-APRICOT HOMOLOG"/>
    <property type="match status" value="1"/>
</dbReference>
<dbReference type="Gene3D" id="1.10.10.790">
    <property type="entry name" value="Surp module"/>
    <property type="match status" value="2"/>
</dbReference>
<evidence type="ECO:0000313" key="10">
    <source>
        <dbReference type="Proteomes" id="UP000279833"/>
    </source>
</evidence>